<feature type="domain" description="DUF2921" evidence="2">
    <location>
        <begin position="49"/>
        <end position="193"/>
    </location>
</feature>
<evidence type="ECO:0000256" key="1">
    <source>
        <dbReference type="SAM" id="Phobius"/>
    </source>
</evidence>
<keyword evidence="1" id="KW-0812">Transmembrane</keyword>
<feature type="transmembrane region" description="Helical" evidence="1">
    <location>
        <begin position="216"/>
        <end position="236"/>
    </location>
</feature>
<keyword evidence="1" id="KW-1133">Transmembrane helix</keyword>
<organism evidence="3 5">
    <name type="scientific">Gossypium hirsutum</name>
    <name type="common">Upland cotton</name>
    <name type="synonym">Gossypium mexicanum</name>
    <dbReference type="NCBI Taxonomy" id="3635"/>
    <lineage>
        <taxon>Eukaryota</taxon>
        <taxon>Viridiplantae</taxon>
        <taxon>Streptophyta</taxon>
        <taxon>Embryophyta</taxon>
        <taxon>Tracheophyta</taxon>
        <taxon>Spermatophyta</taxon>
        <taxon>Magnoliopsida</taxon>
        <taxon>eudicotyledons</taxon>
        <taxon>Gunneridae</taxon>
        <taxon>Pentapetalae</taxon>
        <taxon>rosids</taxon>
        <taxon>malvids</taxon>
        <taxon>Malvales</taxon>
        <taxon>Malvaceae</taxon>
        <taxon>Malvoideae</taxon>
        <taxon>Gossypium</taxon>
    </lineage>
</organism>
<dbReference type="PANTHER" id="PTHR33389:SF34">
    <property type="entry name" value="DUF2921 FAMILY PROTEIN"/>
    <property type="match status" value="1"/>
</dbReference>
<dbReference type="RefSeq" id="XP_040966753.1">
    <property type="nucleotide sequence ID" value="XM_041110819.1"/>
</dbReference>
<reference evidence="4 5" key="2">
    <citation type="submission" date="2025-05" db="UniProtKB">
        <authorList>
            <consortium name="RefSeq"/>
        </authorList>
    </citation>
    <scope>IDENTIFICATION</scope>
</reference>
<sequence length="237" mass="26800">MKFKSIVMDCSIFCRTKLCFTNAFFLLLIISSFTCLHVVFGTENEFDYGVHCNSVVHESKPADEEFNITPFPGRQNGYFSGGDKVLNNPPSHFYSPPESKTLLFETHHVFKTHADDVFMVEGNLIFQTSFSYEQNISSGSSFISSSSNSSNRRTLDFHFRGFWSRITGKLCMVGKSYAYSKEGCKASGHKELLLFFVANLNSILLLQIHLCDSLLLSIAFAIFLMMLHLLTLFTLVV</sequence>
<evidence type="ECO:0000313" key="3">
    <source>
        <dbReference type="Proteomes" id="UP000818029"/>
    </source>
</evidence>
<evidence type="ECO:0000313" key="5">
    <source>
        <dbReference type="RefSeq" id="XP_040966754.1"/>
    </source>
</evidence>
<keyword evidence="3" id="KW-1185">Reference proteome</keyword>
<gene>
    <name evidence="4 5" type="primary">LOC107948649</name>
</gene>
<feature type="transmembrane region" description="Helical" evidence="1">
    <location>
        <begin position="20"/>
        <end position="40"/>
    </location>
</feature>
<evidence type="ECO:0000259" key="2">
    <source>
        <dbReference type="Pfam" id="PF25333"/>
    </source>
</evidence>
<name>A0ABM3BI75_GOSHI</name>
<dbReference type="InterPro" id="IPR057425">
    <property type="entry name" value="DUF2921_N"/>
</dbReference>
<dbReference type="RefSeq" id="XP_040966754.1">
    <property type="nucleotide sequence ID" value="XM_041110820.1"/>
</dbReference>
<accession>A0ABM3BI75</accession>
<dbReference type="GeneID" id="107948649"/>
<proteinExistence type="predicted"/>
<dbReference type="Proteomes" id="UP000818029">
    <property type="component" value="Chromosome A04"/>
</dbReference>
<reference evidence="3" key="1">
    <citation type="journal article" date="2020" name="Nat. Genet.">
        <title>Genomic diversifications of five Gossypium allopolyploid species and their impact on cotton improvement.</title>
        <authorList>
            <person name="Chen Z.J."/>
            <person name="Sreedasyam A."/>
            <person name="Ando A."/>
            <person name="Song Q."/>
            <person name="De Santiago L.M."/>
            <person name="Hulse-Kemp A.M."/>
            <person name="Ding M."/>
            <person name="Ye W."/>
            <person name="Kirkbride R.C."/>
            <person name="Jenkins J."/>
            <person name="Plott C."/>
            <person name="Lovell J."/>
            <person name="Lin Y.M."/>
            <person name="Vaughn R."/>
            <person name="Liu B."/>
            <person name="Simpson S."/>
            <person name="Scheffler B.E."/>
            <person name="Wen L."/>
            <person name="Saski C.A."/>
            <person name="Grover C.E."/>
            <person name="Hu G."/>
            <person name="Conover J.L."/>
            <person name="Carlson J.W."/>
            <person name="Shu S."/>
            <person name="Boston L.B."/>
            <person name="Williams M."/>
            <person name="Peterson D.G."/>
            <person name="McGee K."/>
            <person name="Jones D.C."/>
            <person name="Wendel J.F."/>
            <person name="Stelly D.M."/>
            <person name="Grimwood J."/>
            <person name="Schmutz J."/>
        </authorList>
    </citation>
    <scope>NUCLEOTIDE SEQUENCE [LARGE SCALE GENOMIC DNA]</scope>
    <source>
        <strain evidence="3">cv. TM-1</strain>
    </source>
</reference>
<dbReference type="PANTHER" id="PTHR33389">
    <property type="entry name" value="FAMILY PROTEIN, PUTATIVE (DUF2921)-RELATED"/>
    <property type="match status" value="1"/>
</dbReference>
<protein>
    <submittedName>
        <fullName evidence="4 5">Uncharacterized protein isoform X1</fullName>
    </submittedName>
</protein>
<keyword evidence="1" id="KW-0472">Membrane</keyword>
<evidence type="ECO:0000313" key="4">
    <source>
        <dbReference type="RefSeq" id="XP_040966753.1"/>
    </source>
</evidence>
<dbReference type="Pfam" id="PF25333">
    <property type="entry name" value="DUF2921_N"/>
    <property type="match status" value="1"/>
</dbReference>